<dbReference type="EMBL" id="JAAIUW010000013">
    <property type="protein sequence ID" value="KAF7803746.1"/>
    <property type="molecule type" value="Genomic_DNA"/>
</dbReference>
<evidence type="ECO:0000313" key="2">
    <source>
        <dbReference type="Proteomes" id="UP000634136"/>
    </source>
</evidence>
<comment type="caution">
    <text evidence="1">The sequence shown here is derived from an EMBL/GenBank/DDBJ whole genome shotgun (WGS) entry which is preliminary data.</text>
</comment>
<reference evidence="1" key="1">
    <citation type="submission" date="2020-09" db="EMBL/GenBank/DDBJ databases">
        <title>Genome-Enabled Discovery of Anthraquinone Biosynthesis in Senna tora.</title>
        <authorList>
            <person name="Kang S.-H."/>
            <person name="Pandey R.P."/>
            <person name="Lee C.-M."/>
            <person name="Sim J.-S."/>
            <person name="Jeong J.-T."/>
            <person name="Choi B.-S."/>
            <person name="Jung M."/>
            <person name="Ginzburg D."/>
            <person name="Zhao K."/>
            <person name="Won S.Y."/>
            <person name="Oh T.-J."/>
            <person name="Yu Y."/>
            <person name="Kim N.-H."/>
            <person name="Lee O.R."/>
            <person name="Lee T.-H."/>
            <person name="Bashyal P."/>
            <person name="Kim T.-S."/>
            <person name="Lee W.-H."/>
            <person name="Kawkins C."/>
            <person name="Kim C.-K."/>
            <person name="Kim J.S."/>
            <person name="Ahn B.O."/>
            <person name="Rhee S.Y."/>
            <person name="Sohng J.K."/>
        </authorList>
    </citation>
    <scope>NUCLEOTIDE SEQUENCE</scope>
    <source>
        <tissue evidence="1">Leaf</tissue>
    </source>
</reference>
<proteinExistence type="predicted"/>
<gene>
    <name evidence="1" type="ORF">G2W53_042857</name>
</gene>
<dbReference type="AlphaFoldDB" id="A0A834SHP2"/>
<keyword evidence="2" id="KW-1185">Reference proteome</keyword>
<protein>
    <submittedName>
        <fullName evidence="1">Uncharacterized protein</fullName>
    </submittedName>
</protein>
<sequence>MESNFSVGIHNESLVALTGFSTLLIIHSLHSILYPFQRICLPDDVAIEVWTQKCQVLNGSNWSFMRGNPFQESKP</sequence>
<evidence type="ECO:0000313" key="1">
    <source>
        <dbReference type="EMBL" id="KAF7803746.1"/>
    </source>
</evidence>
<name>A0A834SHP2_9FABA</name>
<organism evidence="1 2">
    <name type="scientific">Senna tora</name>
    <dbReference type="NCBI Taxonomy" id="362788"/>
    <lineage>
        <taxon>Eukaryota</taxon>
        <taxon>Viridiplantae</taxon>
        <taxon>Streptophyta</taxon>
        <taxon>Embryophyta</taxon>
        <taxon>Tracheophyta</taxon>
        <taxon>Spermatophyta</taxon>
        <taxon>Magnoliopsida</taxon>
        <taxon>eudicotyledons</taxon>
        <taxon>Gunneridae</taxon>
        <taxon>Pentapetalae</taxon>
        <taxon>rosids</taxon>
        <taxon>fabids</taxon>
        <taxon>Fabales</taxon>
        <taxon>Fabaceae</taxon>
        <taxon>Caesalpinioideae</taxon>
        <taxon>Cassia clade</taxon>
        <taxon>Senna</taxon>
    </lineage>
</organism>
<accession>A0A834SHP2</accession>
<dbReference type="Proteomes" id="UP000634136">
    <property type="component" value="Unassembled WGS sequence"/>
</dbReference>